<dbReference type="RefSeq" id="WP_092868090.1">
    <property type="nucleotide sequence ID" value="NZ_FPCH01000002.1"/>
</dbReference>
<evidence type="ECO:0000313" key="3">
    <source>
        <dbReference type="EMBL" id="SFV35718.1"/>
    </source>
</evidence>
<dbReference type="SUPFAM" id="SSF52540">
    <property type="entry name" value="P-loop containing nucleoside triphosphate hydrolases"/>
    <property type="match status" value="1"/>
</dbReference>
<dbReference type="EMBL" id="FPCH01000002">
    <property type="protein sequence ID" value="SFV35718.1"/>
    <property type="molecule type" value="Genomic_DNA"/>
</dbReference>
<dbReference type="InterPro" id="IPR002789">
    <property type="entry name" value="HerA_central"/>
</dbReference>
<dbReference type="AlphaFoldDB" id="A0A1I7NM47"/>
<feature type="domain" description="Helicase HerA central" evidence="2">
    <location>
        <begin position="140"/>
        <end position="383"/>
    </location>
</feature>
<sequence length="665" mass="71802">MAGTSISTQMNGGPDTSIGRIVSVTGSKAIVLLDGAGDLRARSPDGRPEMGTLLAIETSRTTVLAIVSALSVPVPSQREGDTEVWIAELGLVGELTTAGESKAPKFNRGVSGYPALGDRVRLALRTELEATFCGDSGAMVRVGTIRQDSTIPAMVRVDELLGKHFAILGTTGTGKSCTTALILRSIVEKNPNAHIVLLDPHNEYATAFSEWAEVISPRNMQLPYWLLTFEELQEVLVGDSDRKAEIEILQEVIPIAKARYNSGRAAEPAKLRRGYSDSSRYTVDTPVPYRISDLLLLIDERLGKLENRKDLAPYRILKHRIETISQDGRYAFMFGSLTVYDGMTQVLGRIFRVPVNHKPITILELTGIPSEVVNVVVSVLCRMTFDFALWSEGQVPVTLVCEEAHRYVPANSTLGFEPCKRAIAKIAKEGRKYGASLCIVTQRPAEIDPTILSQCNTVFALRMSNDRDQEIVASAVADTGAGLLEFLPSLGQREAIAFGDGMALPVRIKFDELPKRCLPKSSTANFSERWQKSLGDDGFLDQIVERWRASGIPANNDGSQHLAMMADALGFHGNAHQGAGPEVHDAAHDASVPGHKMPIAPTPYGTTSAVPRPSMPLPRREVPPALPSGASSGSGAATASHQGAKPSTSAESLRSLRERLTRPLG</sequence>
<dbReference type="PANTHER" id="PTHR42957:SF1">
    <property type="entry name" value="HELICASE MJ1565-RELATED"/>
    <property type="match status" value="1"/>
</dbReference>
<accession>A0A1I7NM47</accession>
<keyword evidence="4" id="KW-1185">Reference proteome</keyword>
<dbReference type="Gene3D" id="3.40.50.300">
    <property type="entry name" value="P-loop containing nucleotide triphosphate hydrolases"/>
    <property type="match status" value="2"/>
</dbReference>
<evidence type="ECO:0000313" key="4">
    <source>
        <dbReference type="Proteomes" id="UP000199423"/>
    </source>
</evidence>
<evidence type="ECO:0000259" key="2">
    <source>
        <dbReference type="Pfam" id="PF01935"/>
    </source>
</evidence>
<feature type="region of interest" description="Disordered" evidence="1">
    <location>
        <begin position="573"/>
        <end position="665"/>
    </location>
</feature>
<reference evidence="4" key="1">
    <citation type="submission" date="2016-10" db="EMBL/GenBank/DDBJ databases">
        <authorList>
            <person name="Varghese N."/>
            <person name="Submissions S."/>
        </authorList>
    </citation>
    <scope>NUCLEOTIDE SEQUENCE [LARGE SCALE GENOMIC DNA]</scope>
    <source>
        <strain evidence="4">DSM 1565</strain>
    </source>
</reference>
<dbReference type="InterPro" id="IPR008571">
    <property type="entry name" value="HerA-like"/>
</dbReference>
<dbReference type="Pfam" id="PF01935">
    <property type="entry name" value="DUF87"/>
    <property type="match status" value="1"/>
</dbReference>
<dbReference type="STRING" id="51670.SAMN04488557_2647"/>
<gene>
    <name evidence="3" type="ORF">SAMN04488557_2647</name>
</gene>
<dbReference type="InterPro" id="IPR027417">
    <property type="entry name" value="P-loop_NTPase"/>
</dbReference>
<organism evidence="3 4">
    <name type="scientific">Hyphomicrobium facile</name>
    <dbReference type="NCBI Taxonomy" id="51670"/>
    <lineage>
        <taxon>Bacteria</taxon>
        <taxon>Pseudomonadati</taxon>
        <taxon>Pseudomonadota</taxon>
        <taxon>Alphaproteobacteria</taxon>
        <taxon>Hyphomicrobiales</taxon>
        <taxon>Hyphomicrobiaceae</taxon>
        <taxon>Hyphomicrobium</taxon>
    </lineage>
</organism>
<feature type="compositionally biased region" description="Basic and acidic residues" evidence="1">
    <location>
        <begin position="654"/>
        <end position="665"/>
    </location>
</feature>
<evidence type="ECO:0000256" key="1">
    <source>
        <dbReference type="SAM" id="MobiDB-lite"/>
    </source>
</evidence>
<dbReference type="PANTHER" id="PTHR42957">
    <property type="entry name" value="HELICASE MJ1565-RELATED"/>
    <property type="match status" value="1"/>
</dbReference>
<dbReference type="Proteomes" id="UP000199423">
    <property type="component" value="Unassembled WGS sequence"/>
</dbReference>
<dbReference type="OrthoDB" id="9806951at2"/>
<protein>
    <recommendedName>
        <fullName evidence="2">Helicase HerA central domain-containing protein</fullName>
    </recommendedName>
</protein>
<name>A0A1I7NM47_9HYPH</name>
<proteinExistence type="predicted"/>
<feature type="compositionally biased region" description="Low complexity" evidence="1">
    <location>
        <begin position="627"/>
        <end position="640"/>
    </location>
</feature>